<dbReference type="EMBL" id="MF787246">
    <property type="protein sequence ID" value="ATG86333.1"/>
    <property type="molecule type" value="Genomic_DNA"/>
</dbReference>
<dbReference type="InterPro" id="IPR056958">
    <property type="entry name" value="Phage_tail_tube_init_put"/>
</dbReference>
<gene>
    <name evidence="2" type="ORF">LpeD_24</name>
</gene>
<dbReference type="Proteomes" id="UP000229296">
    <property type="component" value="Segment"/>
</dbReference>
<evidence type="ECO:0000256" key="1">
    <source>
        <dbReference type="SAM" id="MobiDB-lite"/>
    </source>
</evidence>
<feature type="compositionally biased region" description="Low complexity" evidence="1">
    <location>
        <begin position="202"/>
        <end position="223"/>
    </location>
</feature>
<name>A0A291I9H2_9CAUD</name>
<evidence type="ECO:0000313" key="2">
    <source>
        <dbReference type="EMBL" id="ATG86333.1"/>
    </source>
</evidence>
<organism evidence="2 3">
    <name type="scientific">Lactobacillus phage LpeD</name>
    <dbReference type="NCBI Taxonomy" id="2041210"/>
    <lineage>
        <taxon>Viruses</taxon>
        <taxon>Duplodnaviria</taxon>
        <taxon>Heunggongvirae</taxon>
        <taxon>Uroviricota</taxon>
        <taxon>Caudoviricetes</taxon>
        <taxon>Herelleviridae</taxon>
        <taxon>Elpedvirus</taxon>
        <taxon>Elpedvirus LpeD</taxon>
    </lineage>
</organism>
<proteinExistence type="predicted"/>
<protein>
    <submittedName>
        <fullName evidence="2">Uncharacterized protein</fullName>
    </submittedName>
</protein>
<accession>A0A291I9H2</accession>
<reference evidence="2 3" key="1">
    <citation type="submission" date="2017-08" db="EMBL/GenBank/DDBJ databases">
        <title>Isolation and Characterization of phages of Lactobacillus pentosus and plantarum.</title>
        <authorList>
            <person name="Qi R."/>
            <person name="Yu M."/>
            <person name="Qiao X."/>
            <person name="Li Y."/>
        </authorList>
    </citation>
    <scope>NUCLEOTIDE SEQUENCE [LARGE SCALE GENOMIC DNA]</scope>
</reference>
<sequence>MAMSDGSNYLTRVAFEIKNNGSSSSSSRYEYLKFAINPQSISKNIASRTYLQNTRSANTIQNFGEGVISYTIAGTTGWGQGAGFSRIKALEKFFDKYMSLNSDDIGNDYQLIFHDFTSEVHYQVEFQPGGLTITQDVSQPLLYNYSLVFYVVNDASKATADEISELTLGNKKPSIGGNSTNSGNGSSSNVNKNASYTNPKVSTGASSISLSSLSGLYGKPISA</sequence>
<feature type="compositionally biased region" description="Low complexity" evidence="1">
    <location>
        <begin position="174"/>
        <end position="195"/>
    </location>
</feature>
<feature type="region of interest" description="Disordered" evidence="1">
    <location>
        <begin position="169"/>
        <end position="223"/>
    </location>
</feature>
<keyword evidence="3" id="KW-1185">Reference proteome</keyword>
<evidence type="ECO:0000313" key="3">
    <source>
        <dbReference type="Proteomes" id="UP000229296"/>
    </source>
</evidence>
<dbReference type="Pfam" id="PF23980">
    <property type="entry name" value="Phage_tail_tube_init"/>
    <property type="match status" value="1"/>
</dbReference>